<name>A0A1U7P4T5_9DEIO</name>
<protein>
    <submittedName>
        <fullName evidence="1">Uncharacterized protein</fullName>
    </submittedName>
</protein>
<dbReference type="STRING" id="249408.BOO71_0000589"/>
<reference evidence="1 2" key="1">
    <citation type="submission" date="2017-01" db="EMBL/GenBank/DDBJ databases">
        <title>Genome Analysis of Deinococcus marmoris KOPRI26562.</title>
        <authorList>
            <person name="Kim J.H."/>
            <person name="Oh H.-M."/>
        </authorList>
    </citation>
    <scope>NUCLEOTIDE SEQUENCE [LARGE SCALE GENOMIC DNA]</scope>
    <source>
        <strain evidence="1 2">KOPRI26562</strain>
    </source>
</reference>
<dbReference type="AlphaFoldDB" id="A0A1U7P4T5"/>
<evidence type="ECO:0000313" key="2">
    <source>
        <dbReference type="Proteomes" id="UP000186607"/>
    </source>
</evidence>
<gene>
    <name evidence="1" type="ORF">BOO71_0000589</name>
</gene>
<accession>A0A1U7P4T5</accession>
<comment type="caution">
    <text evidence="1">The sequence shown here is derived from an EMBL/GenBank/DDBJ whole genome shotgun (WGS) entry which is preliminary data.</text>
</comment>
<organism evidence="1 2">
    <name type="scientific">Deinococcus marmoris</name>
    <dbReference type="NCBI Taxonomy" id="249408"/>
    <lineage>
        <taxon>Bacteria</taxon>
        <taxon>Thermotogati</taxon>
        <taxon>Deinococcota</taxon>
        <taxon>Deinococci</taxon>
        <taxon>Deinococcales</taxon>
        <taxon>Deinococcaceae</taxon>
        <taxon>Deinococcus</taxon>
    </lineage>
</organism>
<proteinExistence type="predicted"/>
<sequence length="50" mass="5815">MEDLNRTRRLFEIFGPMDAAARVTHLGARVKQWDDVFAEMDECCRQQVSA</sequence>
<dbReference type="Proteomes" id="UP000186607">
    <property type="component" value="Unassembled WGS sequence"/>
</dbReference>
<keyword evidence="2" id="KW-1185">Reference proteome</keyword>
<evidence type="ECO:0000313" key="1">
    <source>
        <dbReference type="EMBL" id="OLV20187.1"/>
    </source>
</evidence>
<dbReference type="EMBL" id="MSTI01000007">
    <property type="protein sequence ID" value="OLV20187.1"/>
    <property type="molecule type" value="Genomic_DNA"/>
</dbReference>